<dbReference type="PANTHER" id="PTHR11157">
    <property type="entry name" value="FATTY ACID ACYL TRANSFERASE-RELATED"/>
    <property type="match status" value="1"/>
</dbReference>
<dbReference type="GO" id="GO:0034626">
    <property type="term" value="P:fatty acid elongation, polyunsaturated fatty acid"/>
    <property type="evidence" value="ECO:0007669"/>
    <property type="project" value="TreeGrafter"/>
</dbReference>
<evidence type="ECO:0000313" key="12">
    <source>
        <dbReference type="EMBL" id="CAD1476589.1"/>
    </source>
</evidence>
<gene>
    <name evidence="12" type="ORF">MHI_LOCUS656823</name>
</gene>
<keyword evidence="6 10" id="KW-1133">Transmembrane helix</keyword>
<keyword evidence="9 10" id="KW-0275">Fatty acid biosynthesis</keyword>
<dbReference type="PANTHER" id="PTHR11157:SF17">
    <property type="entry name" value="ELONGATION OF VERY LONG CHAIN FATTY ACIDS PROTEIN 6"/>
    <property type="match status" value="1"/>
</dbReference>
<dbReference type="EC" id="2.3.1.199" evidence="10"/>
<evidence type="ECO:0000256" key="11">
    <source>
        <dbReference type="SAM" id="MobiDB-lite"/>
    </source>
</evidence>
<proteinExistence type="inferred from homology"/>
<dbReference type="GO" id="GO:0019367">
    <property type="term" value="P:fatty acid elongation, saturated fatty acid"/>
    <property type="evidence" value="ECO:0007669"/>
    <property type="project" value="TreeGrafter"/>
</dbReference>
<keyword evidence="3 10" id="KW-0808">Transferase</keyword>
<evidence type="ECO:0000256" key="2">
    <source>
        <dbReference type="ARBA" id="ARBA00022516"/>
    </source>
</evidence>
<keyword evidence="7 10" id="KW-0443">Lipid metabolism</keyword>
<dbReference type="InterPro" id="IPR030457">
    <property type="entry name" value="ELO_CS"/>
</dbReference>
<comment type="subcellular location">
    <subcellularLocation>
        <location evidence="1">Membrane</location>
        <topology evidence="1">Multi-pass membrane protein</topology>
    </subcellularLocation>
</comment>
<dbReference type="OrthoDB" id="10259681at2759"/>
<sequence length="340" mass="39921">KTDRSKGNRSSNSSDPLLGIANSLAPNNKFEQNEANLESPVDWKRLTVRSKINNNKNRSKMNEVEQILPNYSYVFDFERSIAYQDILPTITDHYSTCFYCSVIYIALIFAGKHYMSSRPRFELRGVLILWNALLASFSIFGFIRMRLELSFALGHGFYHSICFNSLAEDRIINFWSLMFILSKLVEFGDTVFIILRKQPLMFLHWYHHVTVLLYAWLCFMEATAYSRWNGTINFFIHSWMYSYYTLKAMRFNPPKWITMTITTLQIVQMIWGCFITITAYNYARSGECSVTLHNAQIGLLIYLSYFILFVRFFKQSYLHKKHGKKVNESEKKNGIDHGLK</sequence>
<dbReference type="AlphaFoldDB" id="A0A6V7H8X9"/>
<dbReference type="InterPro" id="IPR002076">
    <property type="entry name" value="ELO_fam"/>
</dbReference>
<comment type="similarity">
    <text evidence="10">Belongs to the ELO family.</text>
</comment>
<feature type="transmembrane region" description="Helical" evidence="10">
    <location>
        <begin position="202"/>
        <end position="222"/>
    </location>
</feature>
<dbReference type="GO" id="GO:0030148">
    <property type="term" value="P:sphingolipid biosynthetic process"/>
    <property type="evidence" value="ECO:0007669"/>
    <property type="project" value="TreeGrafter"/>
</dbReference>
<feature type="transmembrane region" description="Helical" evidence="10">
    <location>
        <begin position="93"/>
        <end position="111"/>
    </location>
</feature>
<feature type="transmembrane region" description="Helical" evidence="10">
    <location>
        <begin position="123"/>
        <end position="143"/>
    </location>
</feature>
<evidence type="ECO:0000256" key="6">
    <source>
        <dbReference type="ARBA" id="ARBA00022989"/>
    </source>
</evidence>
<dbReference type="GO" id="GO:0005789">
    <property type="term" value="C:endoplasmic reticulum membrane"/>
    <property type="evidence" value="ECO:0007669"/>
    <property type="project" value="TreeGrafter"/>
</dbReference>
<feature type="transmembrane region" description="Helical" evidence="10">
    <location>
        <begin position="256"/>
        <end position="283"/>
    </location>
</feature>
<comment type="catalytic activity">
    <reaction evidence="10">
        <text>a very-long-chain acyl-CoA + malonyl-CoA + H(+) = a very-long-chain 3-oxoacyl-CoA + CO2 + CoA</text>
        <dbReference type="Rhea" id="RHEA:32727"/>
        <dbReference type="ChEBI" id="CHEBI:15378"/>
        <dbReference type="ChEBI" id="CHEBI:16526"/>
        <dbReference type="ChEBI" id="CHEBI:57287"/>
        <dbReference type="ChEBI" id="CHEBI:57384"/>
        <dbReference type="ChEBI" id="CHEBI:90725"/>
        <dbReference type="ChEBI" id="CHEBI:90736"/>
        <dbReference type="EC" id="2.3.1.199"/>
    </reaction>
</comment>
<feature type="non-terminal residue" evidence="12">
    <location>
        <position position="1"/>
    </location>
</feature>
<keyword evidence="2 10" id="KW-0444">Lipid biosynthesis</keyword>
<evidence type="ECO:0000256" key="9">
    <source>
        <dbReference type="ARBA" id="ARBA00023160"/>
    </source>
</evidence>
<evidence type="ECO:0000256" key="1">
    <source>
        <dbReference type="ARBA" id="ARBA00004141"/>
    </source>
</evidence>
<evidence type="ECO:0000313" key="13">
    <source>
        <dbReference type="Proteomes" id="UP000752696"/>
    </source>
</evidence>
<feature type="region of interest" description="Disordered" evidence="11">
    <location>
        <begin position="1"/>
        <end position="20"/>
    </location>
</feature>
<dbReference type="PROSITE" id="PS01188">
    <property type="entry name" value="ELO"/>
    <property type="match status" value="1"/>
</dbReference>
<keyword evidence="5 10" id="KW-0276">Fatty acid metabolism</keyword>
<dbReference type="GO" id="GO:0034625">
    <property type="term" value="P:fatty acid elongation, monounsaturated fatty acid"/>
    <property type="evidence" value="ECO:0007669"/>
    <property type="project" value="TreeGrafter"/>
</dbReference>
<dbReference type="EMBL" id="CAJDYZ010009477">
    <property type="protein sequence ID" value="CAD1476589.1"/>
    <property type="molecule type" value="Genomic_DNA"/>
</dbReference>
<feature type="transmembrane region" description="Helical" evidence="10">
    <location>
        <begin position="295"/>
        <end position="313"/>
    </location>
</feature>
<name>A0A6V7H8X9_9HYME</name>
<dbReference type="GO" id="GO:0009922">
    <property type="term" value="F:fatty acid elongase activity"/>
    <property type="evidence" value="ECO:0007669"/>
    <property type="project" value="UniProtKB-EC"/>
</dbReference>
<protein>
    <recommendedName>
        <fullName evidence="10">Elongation of very long chain fatty acids protein</fullName>
        <ecNumber evidence="10">2.3.1.199</ecNumber>
    </recommendedName>
    <alternativeName>
        <fullName evidence="10">Very-long-chain 3-oxoacyl-CoA synthase</fullName>
    </alternativeName>
</protein>
<keyword evidence="8 10" id="KW-0472">Membrane</keyword>
<comment type="caution">
    <text evidence="12">The sequence shown here is derived from an EMBL/GenBank/DDBJ whole genome shotgun (WGS) entry which is preliminary data.</text>
</comment>
<dbReference type="Pfam" id="PF01151">
    <property type="entry name" value="ELO"/>
    <property type="match status" value="1"/>
</dbReference>
<evidence type="ECO:0000256" key="8">
    <source>
        <dbReference type="ARBA" id="ARBA00023136"/>
    </source>
</evidence>
<evidence type="ECO:0000256" key="7">
    <source>
        <dbReference type="ARBA" id="ARBA00023098"/>
    </source>
</evidence>
<keyword evidence="13" id="KW-1185">Reference proteome</keyword>
<keyword evidence="4 10" id="KW-0812">Transmembrane</keyword>
<evidence type="ECO:0000256" key="5">
    <source>
        <dbReference type="ARBA" id="ARBA00022832"/>
    </source>
</evidence>
<feature type="transmembrane region" description="Helical" evidence="10">
    <location>
        <begin position="174"/>
        <end position="195"/>
    </location>
</feature>
<dbReference type="GO" id="GO:0042761">
    <property type="term" value="P:very long-chain fatty acid biosynthetic process"/>
    <property type="evidence" value="ECO:0007669"/>
    <property type="project" value="TreeGrafter"/>
</dbReference>
<evidence type="ECO:0000256" key="10">
    <source>
        <dbReference type="RuleBase" id="RU361115"/>
    </source>
</evidence>
<dbReference type="Proteomes" id="UP000752696">
    <property type="component" value="Unassembled WGS sequence"/>
</dbReference>
<accession>A0A6V7H8X9</accession>
<feature type="non-terminal residue" evidence="12">
    <location>
        <position position="340"/>
    </location>
</feature>
<reference evidence="12" key="1">
    <citation type="submission" date="2020-07" db="EMBL/GenBank/DDBJ databases">
        <authorList>
            <person name="Nazaruddin N."/>
        </authorList>
    </citation>
    <scope>NUCLEOTIDE SEQUENCE</scope>
</reference>
<organism evidence="12 13">
    <name type="scientific">Heterotrigona itama</name>
    <dbReference type="NCBI Taxonomy" id="395501"/>
    <lineage>
        <taxon>Eukaryota</taxon>
        <taxon>Metazoa</taxon>
        <taxon>Ecdysozoa</taxon>
        <taxon>Arthropoda</taxon>
        <taxon>Hexapoda</taxon>
        <taxon>Insecta</taxon>
        <taxon>Pterygota</taxon>
        <taxon>Neoptera</taxon>
        <taxon>Endopterygota</taxon>
        <taxon>Hymenoptera</taxon>
        <taxon>Apocrita</taxon>
        <taxon>Aculeata</taxon>
        <taxon>Apoidea</taxon>
        <taxon>Anthophila</taxon>
        <taxon>Apidae</taxon>
        <taxon>Heterotrigona</taxon>
    </lineage>
</organism>
<evidence type="ECO:0000256" key="4">
    <source>
        <dbReference type="ARBA" id="ARBA00022692"/>
    </source>
</evidence>
<evidence type="ECO:0000256" key="3">
    <source>
        <dbReference type="ARBA" id="ARBA00022679"/>
    </source>
</evidence>